<keyword evidence="6" id="KW-1185">Reference proteome</keyword>
<evidence type="ECO:0000256" key="2">
    <source>
        <dbReference type="ARBA" id="ARBA00022857"/>
    </source>
</evidence>
<evidence type="ECO:0000256" key="3">
    <source>
        <dbReference type="ARBA" id="ARBA00023002"/>
    </source>
</evidence>
<dbReference type="EMBL" id="JAPEUY010000017">
    <property type="protein sequence ID" value="KAJ4364510.1"/>
    <property type="molecule type" value="Genomic_DNA"/>
</dbReference>
<dbReference type="PANTHER" id="PTHR24320:SF282">
    <property type="entry name" value="WW DOMAIN-CONTAINING OXIDOREDUCTASE"/>
    <property type="match status" value="1"/>
</dbReference>
<name>A0A9W8Y3C1_9PLEO</name>
<sequence>MATAPPSSIAKDLPAHLTRKEPSPTTQQPPSLPPLSPAKSFSSPYGRPAQLWIAARNKEAGQDAVGGIKKAVGGAEEEVDVRFVQLDLTSFASVESAAKEVVGGAERLDVLMLSAGIMGGHPGVTEEGYEKTFGTNHVGHALLLKLLTPLLLKTAAEGSKPRVISLSSTGHRSALPEGGIAFDTLKSPQLDISGVSKYTQSKLANVVYARQVAKHYPQLISVAIHPGEIATQLFNKGADGGGKEIEYMAKEIAPKVCVSVEEGAKNGLWAATAEEVQTGRYYEPVGVLGNGSELSKEETLGSRLWEWTQSELEGH</sequence>
<proteinExistence type="inferred from homology"/>
<dbReference type="Gene3D" id="3.40.50.720">
    <property type="entry name" value="NAD(P)-binding Rossmann-like Domain"/>
    <property type="match status" value="1"/>
</dbReference>
<dbReference type="PANTHER" id="PTHR24320">
    <property type="entry name" value="RETINOL DEHYDROGENASE"/>
    <property type="match status" value="1"/>
</dbReference>
<dbReference type="InterPro" id="IPR002347">
    <property type="entry name" value="SDR_fam"/>
</dbReference>
<evidence type="ECO:0000256" key="1">
    <source>
        <dbReference type="ARBA" id="ARBA00006484"/>
    </source>
</evidence>
<dbReference type="GO" id="GO:0016491">
    <property type="term" value="F:oxidoreductase activity"/>
    <property type="evidence" value="ECO:0007669"/>
    <property type="project" value="UniProtKB-KW"/>
</dbReference>
<feature type="region of interest" description="Disordered" evidence="4">
    <location>
        <begin position="1"/>
        <end position="44"/>
    </location>
</feature>
<evidence type="ECO:0000313" key="5">
    <source>
        <dbReference type="EMBL" id="KAJ4364510.1"/>
    </source>
</evidence>
<comment type="caution">
    <text evidence="5">The sequence shown here is derived from an EMBL/GenBank/DDBJ whole genome shotgun (WGS) entry which is preliminary data.</text>
</comment>
<comment type="similarity">
    <text evidence="1">Belongs to the short-chain dehydrogenases/reductases (SDR) family.</text>
</comment>
<reference evidence="5" key="1">
    <citation type="submission" date="2022-10" db="EMBL/GenBank/DDBJ databases">
        <title>Tapping the CABI collections for fungal endophytes: first genome assemblies for Collariella, Neodidymelliopsis, Ascochyta clinopodiicola, Didymella pomorum, Didymosphaeria variabile, Neocosmospora piperis and Neocucurbitaria cava.</title>
        <authorList>
            <person name="Hill R."/>
        </authorList>
    </citation>
    <scope>NUCLEOTIDE SEQUENCE</scope>
    <source>
        <strain evidence="5">IMI 356814</strain>
    </source>
</reference>
<organism evidence="5 6">
    <name type="scientific">Neocucurbitaria cava</name>
    <dbReference type="NCBI Taxonomy" id="798079"/>
    <lineage>
        <taxon>Eukaryota</taxon>
        <taxon>Fungi</taxon>
        <taxon>Dikarya</taxon>
        <taxon>Ascomycota</taxon>
        <taxon>Pezizomycotina</taxon>
        <taxon>Dothideomycetes</taxon>
        <taxon>Pleosporomycetidae</taxon>
        <taxon>Pleosporales</taxon>
        <taxon>Pleosporineae</taxon>
        <taxon>Cucurbitariaceae</taxon>
        <taxon>Neocucurbitaria</taxon>
    </lineage>
</organism>
<dbReference type="InterPro" id="IPR036291">
    <property type="entry name" value="NAD(P)-bd_dom_sf"/>
</dbReference>
<gene>
    <name evidence="5" type="ORF">N0V83_009105</name>
</gene>
<dbReference type="OrthoDB" id="191139at2759"/>
<protein>
    <recommendedName>
        <fullName evidence="7">NAD(P)-binding protein</fullName>
    </recommendedName>
</protein>
<evidence type="ECO:0000256" key="4">
    <source>
        <dbReference type="SAM" id="MobiDB-lite"/>
    </source>
</evidence>
<evidence type="ECO:0000313" key="6">
    <source>
        <dbReference type="Proteomes" id="UP001140560"/>
    </source>
</evidence>
<dbReference type="SUPFAM" id="SSF51735">
    <property type="entry name" value="NAD(P)-binding Rossmann-fold domains"/>
    <property type="match status" value="1"/>
</dbReference>
<keyword evidence="3" id="KW-0560">Oxidoreductase</keyword>
<keyword evidence="2" id="KW-0521">NADP</keyword>
<dbReference type="Pfam" id="PF00106">
    <property type="entry name" value="adh_short"/>
    <property type="match status" value="1"/>
</dbReference>
<dbReference type="Proteomes" id="UP001140560">
    <property type="component" value="Unassembled WGS sequence"/>
</dbReference>
<evidence type="ECO:0008006" key="7">
    <source>
        <dbReference type="Google" id="ProtNLM"/>
    </source>
</evidence>
<accession>A0A9W8Y3C1</accession>
<dbReference type="AlphaFoldDB" id="A0A9W8Y3C1"/>